<dbReference type="AlphaFoldDB" id="A0AA88GYG2"/>
<evidence type="ECO:0000313" key="1">
    <source>
        <dbReference type="EMBL" id="KAG2387958.1"/>
    </source>
</evidence>
<dbReference type="GeneID" id="68093264"/>
<organism evidence="1 2">
    <name type="scientific">Naegleria lovaniensis</name>
    <name type="common">Amoeba</name>
    <dbReference type="NCBI Taxonomy" id="51637"/>
    <lineage>
        <taxon>Eukaryota</taxon>
        <taxon>Discoba</taxon>
        <taxon>Heterolobosea</taxon>
        <taxon>Tetramitia</taxon>
        <taxon>Eutetramitia</taxon>
        <taxon>Vahlkampfiidae</taxon>
        <taxon>Naegleria</taxon>
    </lineage>
</organism>
<keyword evidence="2" id="KW-1185">Reference proteome</keyword>
<reference evidence="1 2" key="1">
    <citation type="journal article" date="2018" name="BMC Genomics">
        <title>The genome of Naegleria lovaniensis, the basis for a comparative approach to unravel pathogenicity factors of the human pathogenic amoeba N. fowleri.</title>
        <authorList>
            <person name="Liechti N."/>
            <person name="Schurch N."/>
            <person name="Bruggmann R."/>
            <person name="Wittwer M."/>
        </authorList>
    </citation>
    <scope>NUCLEOTIDE SEQUENCE [LARGE SCALE GENOMIC DNA]</scope>
    <source>
        <strain evidence="1 2">ATCC 30569</strain>
    </source>
</reference>
<name>A0AA88GYG2_NAELO</name>
<dbReference type="RefSeq" id="XP_044551950.1">
    <property type="nucleotide sequence ID" value="XM_044698116.1"/>
</dbReference>
<proteinExistence type="predicted"/>
<accession>A0AA88GYG2</accession>
<protein>
    <submittedName>
        <fullName evidence="1">Uncharacterized protein</fullName>
    </submittedName>
</protein>
<evidence type="ECO:0000313" key="2">
    <source>
        <dbReference type="Proteomes" id="UP000816034"/>
    </source>
</evidence>
<dbReference type="EMBL" id="PYSW02000011">
    <property type="protein sequence ID" value="KAG2387958.1"/>
    <property type="molecule type" value="Genomic_DNA"/>
</dbReference>
<sequence>MTDYYPLIPTVFNGFFYRSTDYAYFWMTPMSTSMFKMSPNSGSETKIFGVNSLGFVSANSGVVTKSVMLYDTSVADPFARVVAISSFDVTQGTQNTYSYYCDRMVTMNGVWFISEDGEPSQTNIPYTPALTLPIYFRENSGALWRVDESNPYYGYFKLTNLSDSRAATAICGYDPVQSTFHILFQFYDSATRSVVQTRLHGATSNSFATIVLDNGDTFTGTN</sequence>
<gene>
    <name evidence="1" type="ORF">C9374_000808</name>
</gene>
<dbReference type="Proteomes" id="UP000816034">
    <property type="component" value="Unassembled WGS sequence"/>
</dbReference>
<comment type="caution">
    <text evidence="1">The sequence shown here is derived from an EMBL/GenBank/DDBJ whole genome shotgun (WGS) entry which is preliminary data.</text>
</comment>